<dbReference type="Pfam" id="PF20222">
    <property type="entry name" value="DUF6581"/>
    <property type="match status" value="1"/>
</dbReference>
<dbReference type="Gene3D" id="1.10.10.10">
    <property type="entry name" value="Winged helix-like DNA-binding domain superfamily/Winged helix DNA-binding domain"/>
    <property type="match status" value="1"/>
</dbReference>
<feature type="region of interest" description="Disordered" evidence="6">
    <location>
        <begin position="1245"/>
        <end position="1298"/>
    </location>
</feature>
<evidence type="ECO:0000256" key="1">
    <source>
        <dbReference type="ARBA" id="ARBA00004123"/>
    </source>
</evidence>
<keyword evidence="2" id="KW-0597">Phosphoprotein</keyword>
<feature type="compositionally biased region" description="Basic residues" evidence="6">
    <location>
        <begin position="1512"/>
        <end position="1524"/>
    </location>
</feature>
<dbReference type="InterPro" id="IPR007309">
    <property type="entry name" value="TFIIIC_Bblock-bd"/>
</dbReference>
<dbReference type="GO" id="GO:0005634">
    <property type="term" value="C:nucleus"/>
    <property type="evidence" value="ECO:0007669"/>
    <property type="project" value="UniProtKB-SubCell"/>
</dbReference>
<dbReference type="GO" id="GO:0003677">
    <property type="term" value="F:DNA binding"/>
    <property type="evidence" value="ECO:0007669"/>
    <property type="project" value="UniProtKB-KW"/>
</dbReference>
<accession>W9Y581</accession>
<evidence type="ECO:0000256" key="3">
    <source>
        <dbReference type="ARBA" id="ARBA00023125"/>
    </source>
</evidence>
<dbReference type="Pfam" id="PF04182">
    <property type="entry name" value="B-block_TFIIIC"/>
    <property type="match status" value="1"/>
</dbReference>
<protein>
    <submittedName>
        <fullName evidence="9">Uncharacterized protein</fullName>
    </submittedName>
</protein>
<evidence type="ECO:0000259" key="7">
    <source>
        <dbReference type="Pfam" id="PF04182"/>
    </source>
</evidence>
<feature type="region of interest" description="Disordered" evidence="6">
    <location>
        <begin position="1493"/>
        <end position="1562"/>
    </location>
</feature>
<evidence type="ECO:0000256" key="4">
    <source>
        <dbReference type="ARBA" id="ARBA00023163"/>
    </source>
</evidence>
<dbReference type="GO" id="GO:0000127">
    <property type="term" value="C:transcription factor TFIIIC complex"/>
    <property type="evidence" value="ECO:0007669"/>
    <property type="project" value="InterPro"/>
</dbReference>
<evidence type="ECO:0000259" key="8">
    <source>
        <dbReference type="Pfam" id="PF20222"/>
    </source>
</evidence>
<dbReference type="PANTHER" id="PTHR15180:SF1">
    <property type="entry name" value="GENERAL TRANSCRIPTION FACTOR 3C POLYPEPTIDE 1"/>
    <property type="match status" value="1"/>
</dbReference>
<feature type="region of interest" description="Disordered" evidence="6">
    <location>
        <begin position="766"/>
        <end position="797"/>
    </location>
</feature>
<feature type="compositionally biased region" description="Basic residues" evidence="6">
    <location>
        <begin position="1543"/>
        <end position="1561"/>
    </location>
</feature>
<feature type="region of interest" description="Disordered" evidence="6">
    <location>
        <begin position="829"/>
        <end position="922"/>
    </location>
</feature>
<feature type="compositionally biased region" description="Polar residues" evidence="6">
    <location>
        <begin position="104"/>
        <end position="139"/>
    </location>
</feature>
<feature type="compositionally biased region" description="Basic and acidic residues" evidence="6">
    <location>
        <begin position="871"/>
        <end position="895"/>
    </location>
</feature>
<feature type="domain" description="B-block binding subunit of TFIIIC" evidence="7">
    <location>
        <begin position="170"/>
        <end position="238"/>
    </location>
</feature>
<feature type="compositionally biased region" description="Polar residues" evidence="6">
    <location>
        <begin position="911"/>
        <end position="922"/>
    </location>
</feature>
<evidence type="ECO:0000256" key="2">
    <source>
        <dbReference type="ARBA" id="ARBA00022553"/>
    </source>
</evidence>
<dbReference type="PANTHER" id="PTHR15180">
    <property type="entry name" value="GENERAL TRANSCRIPTION FACTOR 3C POLYPEPTIDE 1"/>
    <property type="match status" value="1"/>
</dbReference>
<dbReference type="InterPro" id="IPR036388">
    <property type="entry name" value="WH-like_DNA-bd_sf"/>
</dbReference>
<feature type="domain" description="Transcription factor tau subunit sfc3/Tfc3 C-terminal" evidence="8">
    <location>
        <begin position="1580"/>
        <end position="2025"/>
    </location>
</feature>
<name>W9Y581_9EURO</name>
<comment type="subcellular location">
    <subcellularLocation>
        <location evidence="1">Nucleus</location>
    </subcellularLocation>
</comment>
<keyword evidence="5" id="KW-0539">Nucleus</keyword>
<feature type="compositionally biased region" description="Acidic residues" evidence="6">
    <location>
        <begin position="1530"/>
        <end position="1539"/>
    </location>
</feature>
<dbReference type="RefSeq" id="XP_007733331.1">
    <property type="nucleotide sequence ID" value="XM_007735141.1"/>
</dbReference>
<dbReference type="GeneID" id="19169131"/>
<dbReference type="GO" id="GO:0006384">
    <property type="term" value="P:transcription initiation at RNA polymerase III promoter"/>
    <property type="evidence" value="ECO:0007669"/>
    <property type="project" value="InterPro"/>
</dbReference>
<gene>
    <name evidence="9" type="ORF">A1O3_05013</name>
</gene>
<proteinExistence type="predicted"/>
<comment type="caution">
    <text evidence="9">The sequence shown here is derived from an EMBL/GenBank/DDBJ whole genome shotgun (WGS) entry which is preliminary data.</text>
</comment>
<sequence length="2078" mass="229274">MAKSLDDLIQHLLEEIALSGNQGVTINDLAAFTSSFYHEPSGDPPSNPSAAEPLPYHGVAVDPPFLSKIWTWLGRHPDVSIGEDRKYNAISLAEVEHRFPGYLSATTGDNQPTNKVGQDSDQSRQTASPTKPSSTTQHPKPNDGPRIHVNNERVYQAICGHPPDLGKVSAMEFDLLSHIAAARANGILQGDLRQASGQDKRSVPKRTDALEKKGYIIKEVVYRKGNKTSRLVLKKFATDSRENVDPSPRGSTVRDVVRRIFDELFRQNLIPQTKLAEELNLESAAEAAALRRILRRLERLKCVKRVKTATGPSATASDLEQFVQLLHPPGPEELGRFDTEDLALDQPLQELISAAGSADNGDTIAGFSTTDDQEEEAGTARHVARWNPDRSMPNVVVDAVRIMGNTGFTNWDARRMITGVFVRRTMESLLHRISSRSLLAQPPHLRHLAVVRVSIVVDGVAQYIHYSWDVFRQMAERQEVDINQVPGAKEALRTVLPDGLEQRTDAISSKSKINTDEFGFPLQPLLPLQFENGEASFEDIIRTVAAGDFVHRAAEPSIIEKDGVLSLKYRDAIPSQLKVRKSAPGRPKKQLSQPPEAQKGGSPCESADVRIGRPRKYLKGTEKFWRMQFQQARSESGGPSALRKKGLMQDPAGLALYARRPAGFDETLVEAIEAGLPIPATPNEITDAWVAGTRRILSRQSHGVYITPQGVRAEYVKIKSQILILKTPRLQQVDFNDRCKVHPFRFISSMAAHSFAYRTFYPSMAATKQPAQRPTRVSLDKKPRPTSRPRRNSGPAVGVFLEDLVPETPAPCLPEDPSGVSISIDDSMEVTETEPELTHQPKGNGKSLRRASTRSIGSEHVTQNSPLSISEEPRPSQDKPDNLAGHRPETKDRHASSLPEALPEQHVPGQNVAQLSKSTQSRLLDTVHQTGSTSVVTPVASDDQEVIQDISPVEAIDEQRFATTQVDQGSTSLPATVEAEEVVNDLAPVSETALIVEASTIPLRQDSHVAGVTEDQSRRIDTSDVQVQQDQTTDSAPRDVSISEETRQPGQTALLAVDDNVSPVRVGPSRKGIKKRISRAKSQPDDDFSQPSGSEAGGKSRKQQNGGRVKYTPGANALCRKIVLQLISETSGVVPNDPSTLKRISAPRWQEAGAEDRPLLKAVKGAIKALCESGKLRQVVFTFRGKSGIMVKRAVLFLPNISPLSDLVDDVKQKMIDAEPADYIPPEWTAEGARAPLVGKNAQRTLLEADSTPPPTRRRASSAKTDRTVDTGASPSTRSASRSGTRQPSSSPSPPPAVSAATGFLTLKVPSLGSLPVVQIYNWRTQAPVTALRFDTTISTPRKLGSGAAPAPRRGRLKATSRPAGRSVVWAKQQAKDFPSCVEDILQLPDLRIRFEDVQSDDVDWQRFACEVEGVRAWEEQAGESFQSGRTRYAFINHTVPPALYSASVHPSTVDFASLTAFDENGSEVEFPYPVDESWPVFVSALQQSAEEASRIVGRDSEGSPQGPSPVKAKRARRSARPSKRKLEVEDQGGDEEDVFAPRPKRRKAGAKGSRTTRARNRTLGADHDSATKLTRGVQYLRALPAETIYRIAVSVIVVRTLAGGIESYIDWPLVMTNFPDQEEEFIKSRWKTLLNKYRSDIQGLTENLQWKYLGALEAGEVPSVNFQDLKATDWRGIIDWAMRNLDKFNSTQVDELPGTREELLDTHILEFNEPKRSYHLSGYNTQHTNPVKDDVVCSTVFGTDSMVLPSKPTTATPGLHFVPRYEVERSDADLRLARSWVLATILTPESTFNPTLAHAKLSGLAPTPTECEALVTRALRVLQDEKLVQRLAQRALRPSEQVSTVRGWEASRRLFERLEERRMINTSMLRRAVTYKLEVVDAAFEMGESLVIGKDSALDDGDTVAILNLMAMGQIRPRPGADVPDTRYGFDHERVGYKTRNMDKKLINFGVEFAPTQAYVFGDPGRQHDRHLTIPRGNADEPRGFIPLWIDIHGNVQSALWDMCLAGVIGLVVQFPGITAGDLSRALGFALDQTEVELILDWCIQAGFAKMDAWSKGYETTEDWWWCLGAVRDEEGR</sequence>
<dbReference type="HOGENOM" id="CLU_000535_0_0_1"/>
<keyword evidence="10" id="KW-1185">Reference proteome</keyword>
<dbReference type="OrthoDB" id="5403573at2759"/>
<dbReference type="Proteomes" id="UP000019478">
    <property type="component" value="Unassembled WGS sequence"/>
</dbReference>
<feature type="compositionally biased region" description="Polar residues" evidence="6">
    <location>
        <begin position="853"/>
        <end position="868"/>
    </location>
</feature>
<feature type="region of interest" description="Disordered" evidence="6">
    <location>
        <begin position="103"/>
        <end position="147"/>
    </location>
</feature>
<feature type="compositionally biased region" description="Basic residues" evidence="6">
    <location>
        <begin position="578"/>
        <end position="589"/>
    </location>
</feature>
<feature type="region of interest" description="Disordered" evidence="6">
    <location>
        <begin position="1343"/>
        <end position="1362"/>
    </location>
</feature>
<feature type="region of interest" description="Disordered" evidence="6">
    <location>
        <begin position="577"/>
        <end position="610"/>
    </location>
</feature>
<dbReference type="eggNOG" id="ENOG502S2X2">
    <property type="taxonomic scope" value="Eukaryota"/>
</dbReference>
<organism evidence="9 10">
    <name type="scientific">Capronia epimyces CBS 606.96</name>
    <dbReference type="NCBI Taxonomy" id="1182542"/>
    <lineage>
        <taxon>Eukaryota</taxon>
        <taxon>Fungi</taxon>
        <taxon>Dikarya</taxon>
        <taxon>Ascomycota</taxon>
        <taxon>Pezizomycotina</taxon>
        <taxon>Eurotiomycetes</taxon>
        <taxon>Chaetothyriomycetidae</taxon>
        <taxon>Chaetothyriales</taxon>
        <taxon>Herpotrichiellaceae</taxon>
        <taxon>Capronia</taxon>
    </lineage>
</organism>
<feature type="compositionally biased region" description="Low complexity" evidence="6">
    <location>
        <begin position="1279"/>
        <end position="1290"/>
    </location>
</feature>
<dbReference type="EMBL" id="AMGY01000004">
    <property type="protein sequence ID" value="EXJ84346.1"/>
    <property type="molecule type" value="Genomic_DNA"/>
</dbReference>
<evidence type="ECO:0000256" key="5">
    <source>
        <dbReference type="ARBA" id="ARBA00023242"/>
    </source>
</evidence>
<dbReference type="InterPro" id="IPR044210">
    <property type="entry name" value="Tfc3-like"/>
</dbReference>
<reference evidence="9 10" key="1">
    <citation type="submission" date="2013-03" db="EMBL/GenBank/DDBJ databases">
        <title>The Genome Sequence of Capronia epimyces CBS 606.96.</title>
        <authorList>
            <consortium name="The Broad Institute Genomics Platform"/>
            <person name="Cuomo C."/>
            <person name="de Hoog S."/>
            <person name="Gorbushina A."/>
            <person name="Walker B."/>
            <person name="Young S.K."/>
            <person name="Zeng Q."/>
            <person name="Gargeya S."/>
            <person name="Fitzgerald M."/>
            <person name="Haas B."/>
            <person name="Abouelleil A."/>
            <person name="Allen A.W."/>
            <person name="Alvarado L."/>
            <person name="Arachchi H.M."/>
            <person name="Berlin A.M."/>
            <person name="Chapman S.B."/>
            <person name="Gainer-Dewar J."/>
            <person name="Goldberg J."/>
            <person name="Griggs A."/>
            <person name="Gujja S."/>
            <person name="Hansen M."/>
            <person name="Howarth C."/>
            <person name="Imamovic A."/>
            <person name="Ireland A."/>
            <person name="Larimer J."/>
            <person name="McCowan C."/>
            <person name="Murphy C."/>
            <person name="Pearson M."/>
            <person name="Poon T.W."/>
            <person name="Priest M."/>
            <person name="Roberts A."/>
            <person name="Saif S."/>
            <person name="Shea T."/>
            <person name="Sisk P."/>
            <person name="Sykes S."/>
            <person name="Wortman J."/>
            <person name="Nusbaum C."/>
            <person name="Birren B."/>
        </authorList>
    </citation>
    <scope>NUCLEOTIDE SEQUENCE [LARGE SCALE GENOMIC DNA]</scope>
    <source>
        <strain evidence="9 10">CBS 606.96</strain>
    </source>
</reference>
<evidence type="ECO:0000313" key="9">
    <source>
        <dbReference type="EMBL" id="EXJ84346.1"/>
    </source>
</evidence>
<keyword evidence="4" id="KW-0804">Transcription</keyword>
<keyword evidence="3" id="KW-0238">DNA-binding</keyword>
<feature type="compositionally biased region" description="Low complexity" evidence="6">
    <location>
        <begin position="1023"/>
        <end position="1035"/>
    </location>
</feature>
<dbReference type="InterPro" id="IPR046488">
    <property type="entry name" value="Sfc3/Tfc3_C"/>
</dbReference>
<evidence type="ECO:0000313" key="10">
    <source>
        <dbReference type="Proteomes" id="UP000019478"/>
    </source>
</evidence>
<dbReference type="STRING" id="1182542.W9Y581"/>
<dbReference type="GO" id="GO:0042791">
    <property type="term" value="P:5S class rRNA transcription by RNA polymerase III"/>
    <property type="evidence" value="ECO:0007669"/>
    <property type="project" value="TreeGrafter"/>
</dbReference>
<evidence type="ECO:0000256" key="6">
    <source>
        <dbReference type="SAM" id="MobiDB-lite"/>
    </source>
</evidence>
<feature type="compositionally biased region" description="Basic and acidic residues" evidence="6">
    <location>
        <begin position="1493"/>
        <end position="1502"/>
    </location>
</feature>
<feature type="region of interest" description="Disordered" evidence="6">
    <location>
        <begin position="1007"/>
        <end position="1111"/>
    </location>
</feature>